<feature type="compositionally biased region" description="Polar residues" evidence="1">
    <location>
        <begin position="34"/>
        <end position="44"/>
    </location>
</feature>
<evidence type="ECO:0000313" key="3">
    <source>
        <dbReference type="Proteomes" id="UP000729402"/>
    </source>
</evidence>
<reference evidence="2" key="1">
    <citation type="journal article" date="2021" name="bioRxiv">
        <title>Whole Genome Assembly and Annotation of Northern Wild Rice, Zizania palustris L., Supports a Whole Genome Duplication in the Zizania Genus.</title>
        <authorList>
            <person name="Haas M."/>
            <person name="Kono T."/>
            <person name="Macchietto M."/>
            <person name="Millas R."/>
            <person name="McGilp L."/>
            <person name="Shao M."/>
            <person name="Duquette J."/>
            <person name="Hirsch C.N."/>
            <person name="Kimball J."/>
        </authorList>
    </citation>
    <scope>NUCLEOTIDE SEQUENCE</scope>
    <source>
        <tissue evidence="2">Fresh leaf tissue</tissue>
    </source>
</reference>
<dbReference type="Proteomes" id="UP000729402">
    <property type="component" value="Unassembled WGS sequence"/>
</dbReference>
<dbReference type="AlphaFoldDB" id="A0A8J5WNN6"/>
<name>A0A8J5WNN6_ZIZPA</name>
<organism evidence="2 3">
    <name type="scientific">Zizania palustris</name>
    <name type="common">Northern wild rice</name>
    <dbReference type="NCBI Taxonomy" id="103762"/>
    <lineage>
        <taxon>Eukaryota</taxon>
        <taxon>Viridiplantae</taxon>
        <taxon>Streptophyta</taxon>
        <taxon>Embryophyta</taxon>
        <taxon>Tracheophyta</taxon>
        <taxon>Spermatophyta</taxon>
        <taxon>Magnoliopsida</taxon>
        <taxon>Liliopsida</taxon>
        <taxon>Poales</taxon>
        <taxon>Poaceae</taxon>
        <taxon>BOP clade</taxon>
        <taxon>Oryzoideae</taxon>
        <taxon>Oryzeae</taxon>
        <taxon>Zizaniinae</taxon>
        <taxon>Zizania</taxon>
    </lineage>
</organism>
<reference evidence="2" key="2">
    <citation type="submission" date="2021-02" db="EMBL/GenBank/DDBJ databases">
        <authorList>
            <person name="Kimball J.A."/>
            <person name="Haas M.W."/>
            <person name="Macchietto M."/>
            <person name="Kono T."/>
            <person name="Duquette J."/>
            <person name="Shao M."/>
        </authorList>
    </citation>
    <scope>NUCLEOTIDE SEQUENCE</scope>
    <source>
        <tissue evidence="2">Fresh leaf tissue</tissue>
    </source>
</reference>
<keyword evidence="3" id="KW-1185">Reference proteome</keyword>
<evidence type="ECO:0000256" key="1">
    <source>
        <dbReference type="SAM" id="MobiDB-lite"/>
    </source>
</evidence>
<dbReference type="EMBL" id="JAAALK010000080">
    <property type="protein sequence ID" value="KAG8091899.1"/>
    <property type="molecule type" value="Genomic_DNA"/>
</dbReference>
<proteinExistence type="predicted"/>
<feature type="region of interest" description="Disordered" evidence="1">
    <location>
        <begin position="34"/>
        <end position="61"/>
    </location>
</feature>
<comment type="caution">
    <text evidence="2">The sequence shown here is derived from an EMBL/GenBank/DDBJ whole genome shotgun (WGS) entry which is preliminary data.</text>
</comment>
<protein>
    <submittedName>
        <fullName evidence="2">Uncharacterized protein</fullName>
    </submittedName>
</protein>
<accession>A0A8J5WNN6</accession>
<sequence>MVGVDVQDFQRRHVANLQRDLAGKAVVVEVEVWSTTRPEKSPNSGGMEPLNPLLPRSSNSRELSREILGGMVSLRL</sequence>
<evidence type="ECO:0000313" key="2">
    <source>
        <dbReference type="EMBL" id="KAG8091899.1"/>
    </source>
</evidence>
<gene>
    <name evidence="2" type="ORF">GUJ93_ZPchr0012g18797</name>
</gene>